<dbReference type="Proteomes" id="UP000199592">
    <property type="component" value="Unassembled WGS sequence"/>
</dbReference>
<dbReference type="OrthoDB" id="9775851at2"/>
<reference evidence="6" key="1">
    <citation type="submission" date="2016-10" db="EMBL/GenBank/DDBJ databases">
        <authorList>
            <person name="Varghese N."/>
            <person name="Submissions S."/>
        </authorList>
    </citation>
    <scope>NUCLEOTIDE SEQUENCE [LARGE SCALE GENOMIC DNA]</scope>
    <source>
        <strain evidence="6">DSM 25030</strain>
    </source>
</reference>
<dbReference type="GO" id="GO:0016787">
    <property type="term" value="F:hydrolase activity"/>
    <property type="evidence" value="ECO:0007669"/>
    <property type="project" value="UniProtKB-KW"/>
</dbReference>
<dbReference type="InterPro" id="IPR002018">
    <property type="entry name" value="CarbesteraseB"/>
</dbReference>
<evidence type="ECO:0000259" key="4">
    <source>
        <dbReference type="Pfam" id="PF00135"/>
    </source>
</evidence>
<dbReference type="Gene3D" id="3.40.50.1820">
    <property type="entry name" value="alpha/beta hydrolase"/>
    <property type="match status" value="1"/>
</dbReference>
<proteinExistence type="inferred from homology"/>
<keyword evidence="2 3" id="KW-0378">Hydrolase</keyword>
<dbReference type="STRING" id="1073328.SAMN05216294_2842"/>
<feature type="signal peptide" evidence="3">
    <location>
        <begin position="1"/>
        <end position="23"/>
    </location>
</feature>
<accession>A0A1H2XVJ6</accession>
<dbReference type="InterPro" id="IPR050309">
    <property type="entry name" value="Type-B_Carboxylest/Lipase"/>
</dbReference>
<dbReference type="EC" id="3.1.1.-" evidence="3"/>
<dbReference type="Pfam" id="PF00135">
    <property type="entry name" value="COesterase"/>
    <property type="match status" value="1"/>
</dbReference>
<dbReference type="InterPro" id="IPR019819">
    <property type="entry name" value="Carboxylesterase_B_CS"/>
</dbReference>
<feature type="chain" id="PRO_5011330964" description="Carboxylic ester hydrolase" evidence="3">
    <location>
        <begin position="24"/>
        <end position="509"/>
    </location>
</feature>
<keyword evidence="3" id="KW-0732">Signal</keyword>
<protein>
    <recommendedName>
        <fullName evidence="3">Carboxylic ester hydrolase</fullName>
        <ecNumber evidence="3">3.1.1.-</ecNumber>
    </recommendedName>
</protein>
<dbReference type="InterPro" id="IPR019826">
    <property type="entry name" value="Carboxylesterase_B_AS"/>
</dbReference>
<keyword evidence="6" id="KW-1185">Reference proteome</keyword>
<evidence type="ECO:0000313" key="5">
    <source>
        <dbReference type="EMBL" id="SDW96628.1"/>
    </source>
</evidence>
<dbReference type="AlphaFoldDB" id="A0A1H2XVJ6"/>
<evidence type="ECO:0000256" key="1">
    <source>
        <dbReference type="ARBA" id="ARBA00005964"/>
    </source>
</evidence>
<dbReference type="PROSITE" id="PS00941">
    <property type="entry name" value="CARBOXYLESTERASE_B_2"/>
    <property type="match status" value="1"/>
</dbReference>
<name>A0A1H2XVJ6_9FLAO</name>
<dbReference type="InterPro" id="IPR029058">
    <property type="entry name" value="AB_hydrolase_fold"/>
</dbReference>
<evidence type="ECO:0000256" key="2">
    <source>
        <dbReference type="ARBA" id="ARBA00022801"/>
    </source>
</evidence>
<sequence length="509" mass="56766">MRKVKLVNGLLLVIALFPLSILAQNIVSTQDGKVKGYENKDVRIFKGIPFAQPPIGDLRWKAPQPAESWTGVKDCFEFGPSPIQNTPQPFFSWTEEFIAKPEPLSEDCLYLNVWTPAKSKNEKLPVFVWIYGGGFSSGSANCDIYDGQDMAEQGVVFVSFNYRVGVFGFMAHPELSEESGYNASGNYGLMDQLQALKWVKNNIEAFGGDPNNVTIAGQSAGSFSVNAQIASPLANGFFHKAIAQSGGILSGRLMQNLEDAEQQGETFMQLAGAQNLAELRDMSADSILKLGNQPTAGRFGVVSDGYFLPDDIAAHFESGQQNQVPILTGWVTGDGNFLTPPNVTQESFNQLGRDRFANRFDAFQTLFKVNNNEEAQKEQEKLALLDFAGVPAHKLAQFNSKKTWIYEFQHVPTDKPDFPNYGAFHTSEVPFALHTLDQWKRPWKPEERVFEDQMSSYWVNFAKSGNPNGKGLPNWKPYDVEDGEILLLEVESIKMETKYSDEIKFLSQK</sequence>
<dbReference type="RefSeq" id="WP_090297924.1">
    <property type="nucleotide sequence ID" value="NZ_FNKI01000003.1"/>
</dbReference>
<evidence type="ECO:0000256" key="3">
    <source>
        <dbReference type="RuleBase" id="RU361235"/>
    </source>
</evidence>
<dbReference type="PANTHER" id="PTHR11559">
    <property type="entry name" value="CARBOXYLESTERASE"/>
    <property type="match status" value="1"/>
</dbReference>
<gene>
    <name evidence="5" type="ORF">SAMN04487892_2834</name>
</gene>
<organism evidence="5 6">
    <name type="scientific">Flagellimonas zhangzhouensis</name>
    <dbReference type="NCBI Taxonomy" id="1073328"/>
    <lineage>
        <taxon>Bacteria</taxon>
        <taxon>Pseudomonadati</taxon>
        <taxon>Bacteroidota</taxon>
        <taxon>Flavobacteriia</taxon>
        <taxon>Flavobacteriales</taxon>
        <taxon>Flavobacteriaceae</taxon>
        <taxon>Flagellimonas</taxon>
    </lineage>
</organism>
<dbReference type="PROSITE" id="PS00122">
    <property type="entry name" value="CARBOXYLESTERASE_B_1"/>
    <property type="match status" value="1"/>
</dbReference>
<evidence type="ECO:0000313" key="6">
    <source>
        <dbReference type="Proteomes" id="UP000199592"/>
    </source>
</evidence>
<feature type="domain" description="Carboxylesterase type B" evidence="4">
    <location>
        <begin position="24"/>
        <end position="500"/>
    </location>
</feature>
<comment type="similarity">
    <text evidence="1 3">Belongs to the type-B carboxylesterase/lipase family.</text>
</comment>
<dbReference type="EMBL" id="FNMY01000004">
    <property type="protein sequence ID" value="SDW96628.1"/>
    <property type="molecule type" value="Genomic_DNA"/>
</dbReference>
<dbReference type="SUPFAM" id="SSF53474">
    <property type="entry name" value="alpha/beta-Hydrolases"/>
    <property type="match status" value="1"/>
</dbReference>